<evidence type="ECO:0000313" key="10">
    <source>
        <dbReference type="EMBL" id="CAF1265161.1"/>
    </source>
</evidence>
<evidence type="ECO:0000256" key="5">
    <source>
        <dbReference type="ARBA" id="ARBA00023180"/>
    </source>
</evidence>
<comment type="caution">
    <text evidence="10">The sequence shown here is derived from an EMBL/GenBank/DDBJ whole genome shotgun (WGS) entry which is preliminary data.</text>
</comment>
<evidence type="ECO:0000259" key="7">
    <source>
        <dbReference type="Pfam" id="PF00149"/>
    </source>
</evidence>
<keyword evidence="5" id="KW-0325">Glycoprotein</keyword>
<dbReference type="InterPro" id="IPR015914">
    <property type="entry name" value="PAPs_N"/>
</dbReference>
<dbReference type="Gene3D" id="2.60.40.380">
    <property type="entry name" value="Purple acid phosphatase-like, N-terminal"/>
    <property type="match status" value="1"/>
</dbReference>
<dbReference type="Pfam" id="PF14008">
    <property type="entry name" value="Metallophos_C"/>
    <property type="match status" value="1"/>
</dbReference>
<dbReference type="InterPro" id="IPR004843">
    <property type="entry name" value="Calcineurin-like_PHP"/>
</dbReference>
<dbReference type="EC" id="3.1.3.2" evidence="6"/>
<dbReference type="GO" id="GO:0046872">
    <property type="term" value="F:metal ion binding"/>
    <property type="evidence" value="ECO:0007669"/>
    <property type="project" value="InterPro"/>
</dbReference>
<sequence length="573" mass="65950">MVYRWCILFVLLFIVIRSDHHRPFHKYRSLEDRPSPYGCNRTKGVSLRSSRRNINDLYVSSTLYASDEEITVTWNETLIYCTDDYIGIYFTEIPLFTGACAYYDYEFIQTNQTKMSWEMINLRRPLEFRYYSRENHCSGNYSLIARSPTVEPMNYNAPEQIHLAYGDRIDQMFISFVTNSTNVVPQCQYGFDPSSLQWNVQGTTITYQASDMCEGPANITGPQAFIDPGYMHTILLQDLRPSTIYYYRVGSDEHGWSSIRSFTNRPTDINTQVNLIAFGDMGVSPVYPGAKSTMDRVRARVLTDDVTCVLHIGDISYARGIAALWDAFMTQIEPIASRVPYMVGIGNHEYDHLTGGDKDPSGAPGPGGFRPEWGNYGYDSGGECAVPMVHRFHSPSNGNGLFWYSFEIGPIHVVYYSTEHDFLPSSAQYDWIEKDLRSVNHTRTPWLIIGSHRPMYTTVVRDIGNKITEMLHLSLEPMFYKYRIDLNLFAHIHSYERSCPMYLERCVDDGVTHVLMGMAGHNLDYDTYTGAKWSVYHDQQFGYTQIVANRSLLHFIYRRNVDDLIGDEFTLMK</sequence>
<protein>
    <recommendedName>
        <fullName evidence="6">Purple acid phosphatase</fullName>
        <ecNumber evidence="6">3.1.3.2</ecNumber>
    </recommendedName>
</protein>
<dbReference type="GO" id="GO:0003993">
    <property type="term" value="F:acid phosphatase activity"/>
    <property type="evidence" value="ECO:0007669"/>
    <property type="project" value="UniProtKB-EC"/>
</dbReference>
<evidence type="ECO:0000256" key="1">
    <source>
        <dbReference type="ARBA" id="ARBA00004613"/>
    </source>
</evidence>
<keyword evidence="4 6" id="KW-0732">Signal</keyword>
<reference evidence="10" key="1">
    <citation type="submission" date="2021-02" db="EMBL/GenBank/DDBJ databases">
        <authorList>
            <person name="Nowell W R."/>
        </authorList>
    </citation>
    <scope>NUCLEOTIDE SEQUENCE</scope>
</reference>
<evidence type="ECO:0000313" key="11">
    <source>
        <dbReference type="Proteomes" id="UP000663852"/>
    </source>
</evidence>
<comment type="subunit">
    <text evidence="2">Homodimer.</text>
</comment>
<feature type="chain" id="PRO_5033096394" description="Purple acid phosphatase" evidence="6">
    <location>
        <begin position="21"/>
        <end position="573"/>
    </location>
</feature>
<evidence type="ECO:0000256" key="3">
    <source>
        <dbReference type="ARBA" id="ARBA00022525"/>
    </source>
</evidence>
<dbReference type="AlphaFoldDB" id="A0A815B2Y3"/>
<evidence type="ECO:0000256" key="2">
    <source>
        <dbReference type="ARBA" id="ARBA00011738"/>
    </source>
</evidence>
<dbReference type="CDD" id="cd00839">
    <property type="entry name" value="MPP_PAPs"/>
    <property type="match status" value="1"/>
</dbReference>
<feature type="domain" description="Purple acid phosphatase C-terminal" evidence="8">
    <location>
        <begin position="511"/>
        <end position="568"/>
    </location>
</feature>
<feature type="domain" description="Calcineurin-like phosphoesterase" evidence="7">
    <location>
        <begin position="276"/>
        <end position="495"/>
    </location>
</feature>
<accession>A0A815B2Y3</accession>
<dbReference type="InterPro" id="IPR008963">
    <property type="entry name" value="Purple_acid_Pase-like_N"/>
</dbReference>
<comment type="catalytic activity">
    <reaction evidence="6">
        <text>a phosphate monoester + H2O = an alcohol + phosphate</text>
        <dbReference type="Rhea" id="RHEA:15017"/>
        <dbReference type="ChEBI" id="CHEBI:15377"/>
        <dbReference type="ChEBI" id="CHEBI:30879"/>
        <dbReference type="ChEBI" id="CHEBI:43474"/>
        <dbReference type="ChEBI" id="CHEBI:67140"/>
        <dbReference type="EC" id="3.1.3.2"/>
    </reaction>
</comment>
<dbReference type="PANTHER" id="PTHR45778:SF7">
    <property type="entry name" value="PURPLE ACID PHOSPHATASE"/>
    <property type="match status" value="1"/>
</dbReference>
<feature type="domain" description="Purple acid phosphatase N-terminal" evidence="9">
    <location>
        <begin position="158"/>
        <end position="263"/>
    </location>
</feature>
<dbReference type="SUPFAM" id="SSF56300">
    <property type="entry name" value="Metallo-dependent phosphatases"/>
    <property type="match status" value="1"/>
</dbReference>
<feature type="signal peptide" evidence="6">
    <location>
        <begin position="1"/>
        <end position="20"/>
    </location>
</feature>
<comment type="subcellular location">
    <subcellularLocation>
        <location evidence="1">Secreted</location>
    </subcellularLocation>
</comment>
<dbReference type="EMBL" id="CAJNOJ010000189">
    <property type="protein sequence ID" value="CAF1265161.1"/>
    <property type="molecule type" value="Genomic_DNA"/>
</dbReference>
<dbReference type="InterPro" id="IPR025733">
    <property type="entry name" value="PAPs_C"/>
</dbReference>
<dbReference type="Pfam" id="PF00149">
    <property type="entry name" value="Metallophos"/>
    <property type="match status" value="1"/>
</dbReference>
<evidence type="ECO:0000259" key="8">
    <source>
        <dbReference type="Pfam" id="PF14008"/>
    </source>
</evidence>
<keyword evidence="6" id="KW-0378">Hydrolase</keyword>
<name>A0A815B2Y3_ADIRI</name>
<organism evidence="10 11">
    <name type="scientific">Adineta ricciae</name>
    <name type="common">Rotifer</name>
    <dbReference type="NCBI Taxonomy" id="249248"/>
    <lineage>
        <taxon>Eukaryota</taxon>
        <taxon>Metazoa</taxon>
        <taxon>Spiralia</taxon>
        <taxon>Gnathifera</taxon>
        <taxon>Rotifera</taxon>
        <taxon>Eurotatoria</taxon>
        <taxon>Bdelloidea</taxon>
        <taxon>Adinetida</taxon>
        <taxon>Adinetidae</taxon>
        <taxon>Adineta</taxon>
    </lineage>
</organism>
<keyword evidence="3" id="KW-0964">Secreted</keyword>
<evidence type="ECO:0000256" key="4">
    <source>
        <dbReference type="ARBA" id="ARBA00022729"/>
    </source>
</evidence>
<dbReference type="SUPFAM" id="SSF49363">
    <property type="entry name" value="Purple acid phosphatase, N-terminal domain"/>
    <property type="match status" value="1"/>
</dbReference>
<dbReference type="Gene3D" id="3.60.21.10">
    <property type="match status" value="1"/>
</dbReference>
<dbReference type="OrthoDB" id="45007at2759"/>
<gene>
    <name evidence="10" type="ORF">EDS130_LOCUS28725</name>
</gene>
<evidence type="ECO:0000259" key="9">
    <source>
        <dbReference type="Pfam" id="PF16656"/>
    </source>
</evidence>
<dbReference type="InterPro" id="IPR029052">
    <property type="entry name" value="Metallo-depent_PP-like"/>
</dbReference>
<dbReference type="GO" id="GO:0005576">
    <property type="term" value="C:extracellular region"/>
    <property type="evidence" value="ECO:0007669"/>
    <property type="project" value="UniProtKB-SubCell"/>
</dbReference>
<dbReference type="InterPro" id="IPR041792">
    <property type="entry name" value="MPP_PAP"/>
</dbReference>
<dbReference type="PANTHER" id="PTHR45778">
    <property type="entry name" value="PURPLE ACID PHOSPHATASE-RELATED"/>
    <property type="match status" value="1"/>
</dbReference>
<proteinExistence type="inferred from homology"/>
<comment type="similarity">
    <text evidence="6">Belongs to the metallophosphoesterase superfamily. Purple acid phosphatase family.</text>
</comment>
<dbReference type="Proteomes" id="UP000663852">
    <property type="component" value="Unassembled WGS sequence"/>
</dbReference>
<dbReference type="Pfam" id="PF16656">
    <property type="entry name" value="Pur_ac_phosph_N"/>
    <property type="match status" value="1"/>
</dbReference>
<evidence type="ECO:0000256" key="6">
    <source>
        <dbReference type="RuleBase" id="RU361203"/>
    </source>
</evidence>